<dbReference type="NCBIfam" id="TIGR03521">
    <property type="entry name" value="GldG"/>
    <property type="match status" value="1"/>
</dbReference>
<dbReference type="EMBL" id="JBHSKT010000008">
    <property type="protein sequence ID" value="MFC5271711.1"/>
    <property type="molecule type" value="Genomic_DNA"/>
</dbReference>
<evidence type="ECO:0000313" key="4">
    <source>
        <dbReference type="EMBL" id="MFC5271711.1"/>
    </source>
</evidence>
<sequence>MVAENTKKVRNRKTHEIIRFFILAGIIVLLNVLATQVFYRLDLTEDQRYSISPASKKLLKNLDDVVYVEVYLEGEFPAGFKRLQSSIKEKLDEFRIYSGQNIQYKFVDPSASPDAKARNEFYMQLAKKGLQPTNLNAMEGDKRVEKIIFPGAIVSYKGKEIPVLLLKGNQAATPEQRLNQSVEGVEYELASAIRKLTVKKRKKIAFLEGHGELNVLEVSSLMNALSEYYDVDRVDLTTRNTLEDFDAIVLAKPTERFGEPDKFKIDQFLVKGGNVFLLYDPMNISLDSIGEKGTFSFPYNTNLDDLFFRFGFRMNGDMIQDLSSGFIPMVVGFVGNQPQTQMTPWRYFPLINNFSKHPVTKNLDAVYTKFVSTIDTVKADGIRKTPLMFTSRYSRILPAPVRVNFNEARLDVNPRVFTKGPLPVAYILEGSFRSLYKNRLAPEKQQQVGFVEVGKPGKLVIVSDGDLIRNDINKKTNTPLELGYDRFAGVQFGNKEFAMNALDYMLDESGLIVVRTKEIVLRPLDKVKLKEERTRWQLINIVLPLMLLGLYGIVRFYLRKRKYAR</sequence>
<protein>
    <submittedName>
        <fullName evidence="4">Gliding motility-associated ABC transporter substrate-binding protein GldG</fullName>
    </submittedName>
</protein>
<accession>A0ABW0EES0</accession>
<evidence type="ECO:0000256" key="1">
    <source>
        <dbReference type="SAM" id="Phobius"/>
    </source>
</evidence>
<dbReference type="Pfam" id="PF23357">
    <property type="entry name" value="DUF7088"/>
    <property type="match status" value="1"/>
</dbReference>
<keyword evidence="1" id="KW-0472">Membrane</keyword>
<evidence type="ECO:0000259" key="3">
    <source>
        <dbReference type="Pfam" id="PF23357"/>
    </source>
</evidence>
<feature type="domain" description="ABC-type uncharacterised transport system" evidence="2">
    <location>
        <begin position="201"/>
        <end position="501"/>
    </location>
</feature>
<feature type="transmembrane region" description="Helical" evidence="1">
    <location>
        <begin position="536"/>
        <end position="558"/>
    </location>
</feature>
<keyword evidence="5" id="KW-1185">Reference proteome</keyword>
<dbReference type="RefSeq" id="WP_378018070.1">
    <property type="nucleotide sequence ID" value="NZ_JBHSKT010000008.1"/>
</dbReference>
<dbReference type="InterPro" id="IPR019863">
    <property type="entry name" value="Motility-assoc_ABC-rel_GldG"/>
</dbReference>
<keyword evidence="1" id="KW-1133">Transmembrane helix</keyword>
<reference evidence="5" key="1">
    <citation type="journal article" date="2019" name="Int. J. Syst. Evol. Microbiol.">
        <title>The Global Catalogue of Microorganisms (GCM) 10K type strain sequencing project: providing services to taxonomists for standard genome sequencing and annotation.</title>
        <authorList>
            <consortium name="The Broad Institute Genomics Platform"/>
            <consortium name="The Broad Institute Genome Sequencing Center for Infectious Disease"/>
            <person name="Wu L."/>
            <person name="Ma J."/>
        </authorList>
    </citation>
    <scope>NUCLEOTIDE SEQUENCE [LARGE SCALE GENOMIC DNA]</scope>
    <source>
        <strain evidence="5">KACC 12602</strain>
    </source>
</reference>
<keyword evidence="1" id="KW-0812">Transmembrane</keyword>
<evidence type="ECO:0000259" key="2">
    <source>
        <dbReference type="Pfam" id="PF09822"/>
    </source>
</evidence>
<dbReference type="InterPro" id="IPR029062">
    <property type="entry name" value="Class_I_gatase-like"/>
</dbReference>
<dbReference type="SUPFAM" id="SSF52317">
    <property type="entry name" value="Class I glutamine amidotransferase-like"/>
    <property type="match status" value="1"/>
</dbReference>
<evidence type="ECO:0000313" key="5">
    <source>
        <dbReference type="Proteomes" id="UP001596161"/>
    </source>
</evidence>
<dbReference type="InterPro" id="IPR019196">
    <property type="entry name" value="ABC_transp_unknown"/>
</dbReference>
<organism evidence="4 5">
    <name type="scientific">Adhaeribacter terreus</name>
    <dbReference type="NCBI Taxonomy" id="529703"/>
    <lineage>
        <taxon>Bacteria</taxon>
        <taxon>Pseudomonadati</taxon>
        <taxon>Bacteroidota</taxon>
        <taxon>Cytophagia</taxon>
        <taxon>Cytophagales</taxon>
        <taxon>Hymenobacteraceae</taxon>
        <taxon>Adhaeribacter</taxon>
    </lineage>
</organism>
<comment type="caution">
    <text evidence="4">The sequence shown here is derived from an EMBL/GenBank/DDBJ whole genome shotgun (WGS) entry which is preliminary data.</text>
</comment>
<gene>
    <name evidence="4" type="primary">gldG</name>
    <name evidence="4" type="ORF">ACFPIB_13920</name>
</gene>
<proteinExistence type="predicted"/>
<dbReference type="InterPro" id="IPR055396">
    <property type="entry name" value="DUF7088"/>
</dbReference>
<dbReference type="Pfam" id="PF09822">
    <property type="entry name" value="ABC_transp_aux"/>
    <property type="match status" value="1"/>
</dbReference>
<feature type="transmembrane region" description="Helical" evidence="1">
    <location>
        <begin position="20"/>
        <end position="39"/>
    </location>
</feature>
<feature type="domain" description="DUF7088" evidence="3">
    <location>
        <begin position="45"/>
        <end position="155"/>
    </location>
</feature>
<name>A0ABW0EES0_9BACT</name>
<dbReference type="Proteomes" id="UP001596161">
    <property type="component" value="Unassembled WGS sequence"/>
</dbReference>